<proteinExistence type="predicted"/>
<organism evidence="1 2">
    <name type="scientific">Paramarasmius palmivorus</name>
    <dbReference type="NCBI Taxonomy" id="297713"/>
    <lineage>
        <taxon>Eukaryota</taxon>
        <taxon>Fungi</taxon>
        <taxon>Dikarya</taxon>
        <taxon>Basidiomycota</taxon>
        <taxon>Agaricomycotina</taxon>
        <taxon>Agaricomycetes</taxon>
        <taxon>Agaricomycetidae</taxon>
        <taxon>Agaricales</taxon>
        <taxon>Marasmiineae</taxon>
        <taxon>Marasmiaceae</taxon>
        <taxon>Paramarasmius</taxon>
    </lineage>
</organism>
<name>A0AAW0BMR9_9AGAR</name>
<comment type="caution">
    <text evidence="1">The sequence shown here is derived from an EMBL/GenBank/DDBJ whole genome shotgun (WGS) entry which is preliminary data.</text>
</comment>
<reference evidence="1 2" key="1">
    <citation type="submission" date="2024-01" db="EMBL/GenBank/DDBJ databases">
        <title>A draft genome for a cacao thread blight-causing isolate of Paramarasmius palmivorus.</title>
        <authorList>
            <person name="Baruah I.K."/>
            <person name="Bukari Y."/>
            <person name="Amoako-Attah I."/>
            <person name="Meinhardt L.W."/>
            <person name="Bailey B.A."/>
            <person name="Cohen S.P."/>
        </authorList>
    </citation>
    <scope>NUCLEOTIDE SEQUENCE [LARGE SCALE GENOMIC DNA]</scope>
    <source>
        <strain evidence="1 2">GH-12</strain>
    </source>
</reference>
<dbReference type="AlphaFoldDB" id="A0AAW0BMR9"/>
<accession>A0AAW0BMR9</accession>
<sequence>METWSSKGVRSRFMPSVLKERSQYMFDSYVEAIEDRIEKMENLIREIIPDEDLAKELGNFTFNRETWSLATRIVQVSRAHHPKNKISAIQAESSRLKIIFRAQSVIHNAANSGCLTRLALDLKVEFTGESLDSSEPEPEESEHYPWQDLFDDDAIPKLEFPEDDLMNDLIDIYFNKVNVLLLSYIDQPSRKT</sequence>
<evidence type="ECO:0000313" key="2">
    <source>
        <dbReference type="Proteomes" id="UP001383192"/>
    </source>
</evidence>
<gene>
    <name evidence="1" type="primary">GIN1_18</name>
    <name evidence="1" type="ORF">VNI00_015348</name>
</gene>
<keyword evidence="2" id="KW-1185">Reference proteome</keyword>
<dbReference type="Proteomes" id="UP001383192">
    <property type="component" value="Unassembled WGS sequence"/>
</dbReference>
<evidence type="ECO:0000313" key="1">
    <source>
        <dbReference type="EMBL" id="KAK7027259.1"/>
    </source>
</evidence>
<protein>
    <submittedName>
        <fullName evidence="1">Gypsy retrotransposon integrase-like protein 1</fullName>
    </submittedName>
</protein>
<dbReference type="EMBL" id="JAYKXP010000098">
    <property type="protein sequence ID" value="KAK7027259.1"/>
    <property type="molecule type" value="Genomic_DNA"/>
</dbReference>